<feature type="transmembrane region" description="Helical" evidence="8">
    <location>
        <begin position="128"/>
        <end position="149"/>
    </location>
</feature>
<keyword evidence="5" id="KW-0573">Peptidoglycan synthesis</keyword>
<evidence type="ECO:0000256" key="3">
    <source>
        <dbReference type="ARBA" id="ARBA00022692"/>
    </source>
</evidence>
<feature type="transmembrane region" description="Helical" evidence="8">
    <location>
        <begin position="332"/>
        <end position="350"/>
    </location>
</feature>
<evidence type="ECO:0000313" key="9">
    <source>
        <dbReference type="EMBL" id="PIA26386.1"/>
    </source>
</evidence>
<accession>A0A2G5C544</accession>
<keyword evidence="2" id="KW-1003">Cell membrane</keyword>
<feature type="transmembrane region" description="Helical" evidence="8">
    <location>
        <begin position="258"/>
        <end position="285"/>
    </location>
</feature>
<dbReference type="InParanoid" id="A0A2G5C544"/>
<feature type="transmembrane region" description="Helical" evidence="8">
    <location>
        <begin position="215"/>
        <end position="237"/>
    </location>
</feature>
<evidence type="ECO:0000256" key="2">
    <source>
        <dbReference type="ARBA" id="ARBA00022475"/>
    </source>
</evidence>
<dbReference type="PRINTS" id="PR01806">
    <property type="entry name" value="VIRFACTRMVIN"/>
</dbReference>
<dbReference type="PANTHER" id="PTHR43486">
    <property type="entry name" value="LIPID II FLIPPASE MURJ-RELATED"/>
    <property type="match status" value="1"/>
</dbReference>
<feature type="transmembrane region" description="Helical" evidence="8">
    <location>
        <begin position="178"/>
        <end position="195"/>
    </location>
</feature>
<dbReference type="OrthoDB" id="2018828at2759"/>
<proteinExistence type="predicted"/>
<dbReference type="InterPro" id="IPR004268">
    <property type="entry name" value="MurJ"/>
</dbReference>
<comment type="subcellular location">
    <subcellularLocation>
        <location evidence="1">Cell membrane</location>
        <topology evidence="1">Multi-pass membrane protein</topology>
    </subcellularLocation>
</comment>
<feature type="transmembrane region" description="Helical" evidence="8">
    <location>
        <begin position="356"/>
        <end position="379"/>
    </location>
</feature>
<feature type="transmembrane region" description="Helical" evidence="8">
    <location>
        <begin position="435"/>
        <end position="457"/>
    </location>
</feature>
<organism evidence="9 10">
    <name type="scientific">Aquilegia coerulea</name>
    <name type="common">Rocky mountain columbine</name>
    <dbReference type="NCBI Taxonomy" id="218851"/>
    <lineage>
        <taxon>Eukaryota</taxon>
        <taxon>Viridiplantae</taxon>
        <taxon>Streptophyta</taxon>
        <taxon>Embryophyta</taxon>
        <taxon>Tracheophyta</taxon>
        <taxon>Spermatophyta</taxon>
        <taxon>Magnoliopsida</taxon>
        <taxon>Ranunculales</taxon>
        <taxon>Ranunculaceae</taxon>
        <taxon>Thalictroideae</taxon>
        <taxon>Aquilegia</taxon>
    </lineage>
</organism>
<dbReference type="Pfam" id="PF03023">
    <property type="entry name" value="MurJ"/>
    <property type="match status" value="1"/>
</dbReference>
<evidence type="ECO:0008006" key="11">
    <source>
        <dbReference type="Google" id="ProtNLM"/>
    </source>
</evidence>
<feature type="transmembrane region" description="Helical" evidence="8">
    <location>
        <begin position="22"/>
        <end position="45"/>
    </location>
</feature>
<dbReference type="PANTHER" id="PTHR43486:SF1">
    <property type="entry name" value="LIPID II FLIPPASE MURJ-RELATED"/>
    <property type="match status" value="1"/>
</dbReference>
<evidence type="ECO:0000256" key="7">
    <source>
        <dbReference type="ARBA" id="ARBA00023136"/>
    </source>
</evidence>
<reference evidence="9 10" key="1">
    <citation type="submission" date="2017-09" db="EMBL/GenBank/DDBJ databases">
        <title>WGS assembly of Aquilegia coerulea Goldsmith.</title>
        <authorList>
            <person name="Hodges S."/>
            <person name="Kramer E."/>
            <person name="Nordborg M."/>
            <person name="Tomkins J."/>
            <person name="Borevitz J."/>
            <person name="Derieg N."/>
            <person name="Yan J."/>
            <person name="Mihaltcheva S."/>
            <person name="Hayes R.D."/>
            <person name="Rokhsar D."/>
        </authorList>
    </citation>
    <scope>NUCLEOTIDE SEQUENCE [LARGE SCALE GENOMIC DNA]</scope>
    <source>
        <strain evidence="10">cv. Goldsmith</strain>
    </source>
</reference>
<dbReference type="Proteomes" id="UP000230069">
    <property type="component" value="Unassembled WGS sequence"/>
</dbReference>
<evidence type="ECO:0000256" key="5">
    <source>
        <dbReference type="ARBA" id="ARBA00022984"/>
    </source>
</evidence>
<protein>
    <recommendedName>
        <fullName evidence="11">Lipid II flippase MurJ</fullName>
    </recommendedName>
</protein>
<evidence type="ECO:0000313" key="10">
    <source>
        <dbReference type="Proteomes" id="UP000230069"/>
    </source>
</evidence>
<keyword evidence="7 8" id="KW-0472">Membrane</keyword>
<keyword evidence="4" id="KW-0133">Cell shape</keyword>
<dbReference type="AlphaFoldDB" id="A0A2G5C544"/>
<keyword evidence="10" id="KW-1185">Reference proteome</keyword>
<name>A0A2G5C544_AQUCA</name>
<feature type="transmembrane region" description="Helical" evidence="8">
    <location>
        <begin position="94"/>
        <end position="116"/>
    </location>
</feature>
<keyword evidence="3 8" id="KW-0812">Transmembrane</keyword>
<feature type="transmembrane region" description="Helical" evidence="8">
    <location>
        <begin position="69"/>
        <end position="87"/>
    </location>
</feature>
<dbReference type="STRING" id="218851.A0A2G5C544"/>
<feature type="transmembrane region" description="Helical" evidence="8">
    <location>
        <begin position="391"/>
        <end position="415"/>
    </location>
</feature>
<evidence type="ECO:0000256" key="4">
    <source>
        <dbReference type="ARBA" id="ARBA00022960"/>
    </source>
</evidence>
<evidence type="ECO:0000256" key="1">
    <source>
        <dbReference type="ARBA" id="ARBA00004651"/>
    </source>
</evidence>
<keyword evidence="6 8" id="KW-1133">Transmembrane helix</keyword>
<dbReference type="GO" id="GO:0005886">
    <property type="term" value="C:plasma membrane"/>
    <property type="evidence" value="ECO:0007669"/>
    <property type="project" value="UniProtKB-SubCell"/>
</dbReference>
<evidence type="ECO:0000256" key="6">
    <source>
        <dbReference type="ARBA" id="ARBA00022989"/>
    </source>
</evidence>
<dbReference type="GO" id="GO:0008360">
    <property type="term" value="P:regulation of cell shape"/>
    <property type="evidence" value="ECO:0007669"/>
    <property type="project" value="UniProtKB-KW"/>
</dbReference>
<gene>
    <name evidence="9" type="ORF">AQUCO_09400027v1</name>
</gene>
<dbReference type="EMBL" id="KZ305111">
    <property type="protein sequence ID" value="PIA26386.1"/>
    <property type="molecule type" value="Genomic_DNA"/>
</dbReference>
<sequence>MATTLSKLSKDRGRRLIQNTKVLMFLIGGIVGAFILKFAESIIYASSPGLWVLAEGQISRKLAISQLKFMIPCVVFSGPLGLGFGYLSAEGDNFLACISPALSSFWIIASCVGYVSMREATSFYLDGALFGGIMISCGASLGVISQWLMQVVVHEKRGHSSSSVSWLNILKDRDVREFFLLMLPATLTSGMAQLASLTDLYFASFIPAAAAGLSYAHLIVMAPLGILSSVIILPLLPTFSELEKPTRWPNLMENLKQVVMLCMVIVLPITSAMCVLAEPIISILFQWSTCDSNASALVSSLVLCYSIGSPFYIIRELLVMVFYALGDSQQPSLISMAAIILNAFLDWLFVSKFCLGAQGLALSTSLVTSLSALVLFYLLSRKLSGLLDTMALVGSLLQLVLCCIISGCTTSVIYKMLQYLSSAASFIRFSILKELLSIFLAGSLGICSFLLLAFLRFPELKLKGPFKTFITR</sequence>
<evidence type="ECO:0000256" key="8">
    <source>
        <dbReference type="SAM" id="Phobius"/>
    </source>
</evidence>
<feature type="transmembrane region" description="Helical" evidence="8">
    <location>
        <begin position="297"/>
        <end position="325"/>
    </location>
</feature>